<dbReference type="EMBL" id="UYJE01009816">
    <property type="protein sequence ID" value="VDI77037.1"/>
    <property type="molecule type" value="Genomic_DNA"/>
</dbReference>
<accession>A0A8B6HCR4</accession>
<dbReference type="InterPro" id="IPR018798">
    <property type="entry name" value="MVB12A/B"/>
</dbReference>
<dbReference type="GO" id="GO:0000813">
    <property type="term" value="C:ESCRT I complex"/>
    <property type="evidence" value="ECO:0007669"/>
    <property type="project" value="InterPro"/>
</dbReference>
<feature type="non-terminal residue" evidence="2">
    <location>
        <position position="169"/>
    </location>
</feature>
<dbReference type="GO" id="GO:0005770">
    <property type="term" value="C:late endosome"/>
    <property type="evidence" value="ECO:0007669"/>
    <property type="project" value="TreeGrafter"/>
</dbReference>
<feature type="domain" description="MABP" evidence="1">
    <location>
        <begin position="1"/>
        <end position="119"/>
    </location>
</feature>
<dbReference type="GO" id="GO:0046755">
    <property type="term" value="P:viral budding"/>
    <property type="evidence" value="ECO:0007669"/>
    <property type="project" value="TreeGrafter"/>
</dbReference>
<evidence type="ECO:0000259" key="1">
    <source>
        <dbReference type="PROSITE" id="PS51498"/>
    </source>
</evidence>
<gene>
    <name evidence="2" type="ORF">MGAL_10B011732</name>
</gene>
<name>A0A8B6HCR4_MYTGA</name>
<dbReference type="PROSITE" id="PS51498">
    <property type="entry name" value="MABP"/>
    <property type="match status" value="1"/>
</dbReference>
<dbReference type="InterPro" id="IPR023341">
    <property type="entry name" value="MABP"/>
</dbReference>
<protein>
    <recommendedName>
        <fullName evidence="1">MABP domain-containing protein</fullName>
    </recommendedName>
</protein>
<dbReference type="GO" id="GO:0042058">
    <property type="term" value="P:regulation of epidermal growth factor receptor signaling pathway"/>
    <property type="evidence" value="ECO:0007669"/>
    <property type="project" value="TreeGrafter"/>
</dbReference>
<evidence type="ECO:0000313" key="2">
    <source>
        <dbReference type="EMBL" id="VDI77037.1"/>
    </source>
</evidence>
<reference evidence="2" key="1">
    <citation type="submission" date="2018-11" db="EMBL/GenBank/DDBJ databases">
        <authorList>
            <person name="Alioto T."/>
            <person name="Alioto T."/>
        </authorList>
    </citation>
    <scope>NUCLEOTIDE SEQUENCE</scope>
</reference>
<dbReference type="OrthoDB" id="6021306at2759"/>
<dbReference type="PANTHER" id="PTHR31547:SF1">
    <property type="entry name" value="MULTIVESICULAR BODY SUBUNIT 12B"/>
    <property type="match status" value="1"/>
</dbReference>
<dbReference type="InterPro" id="IPR040297">
    <property type="entry name" value="MVB12B"/>
</dbReference>
<dbReference type="Pfam" id="PF10240">
    <property type="entry name" value="DUF2464"/>
    <property type="match status" value="1"/>
</dbReference>
<dbReference type="Gene3D" id="2.100.10.50">
    <property type="match status" value="1"/>
</dbReference>
<sequence>IDRTFDKRQDANLWPDGLFGRSVSRYLCLERCEPSIGRGVLVDVAVVHEKDACVDYTLDTKEKAIQKVTLCIRMMDNSLTTDAGSDLILLSKGQRNPSKEYTLICNTRASVFEWIVPVNLRVKSISPHHRASSMSEVQFNANSEIQDVSAIPEFRLLFMQWLSETCCES</sequence>
<proteinExistence type="predicted"/>
<dbReference type="GO" id="GO:0019075">
    <property type="term" value="P:virus maturation"/>
    <property type="evidence" value="ECO:0007669"/>
    <property type="project" value="TreeGrafter"/>
</dbReference>
<comment type="caution">
    <text evidence="2">The sequence shown here is derived from an EMBL/GenBank/DDBJ whole genome shotgun (WGS) entry which is preliminary data.</text>
</comment>
<keyword evidence="3" id="KW-1185">Reference proteome</keyword>
<dbReference type="Proteomes" id="UP000596742">
    <property type="component" value="Unassembled WGS sequence"/>
</dbReference>
<dbReference type="AlphaFoldDB" id="A0A8B6HCR4"/>
<evidence type="ECO:0000313" key="3">
    <source>
        <dbReference type="Proteomes" id="UP000596742"/>
    </source>
</evidence>
<dbReference type="PANTHER" id="PTHR31547">
    <property type="entry name" value="MULTIVESICULAR BODY SUBUNIT 12B"/>
    <property type="match status" value="1"/>
</dbReference>
<organism evidence="2 3">
    <name type="scientific">Mytilus galloprovincialis</name>
    <name type="common">Mediterranean mussel</name>
    <dbReference type="NCBI Taxonomy" id="29158"/>
    <lineage>
        <taxon>Eukaryota</taxon>
        <taxon>Metazoa</taxon>
        <taxon>Spiralia</taxon>
        <taxon>Lophotrochozoa</taxon>
        <taxon>Mollusca</taxon>
        <taxon>Bivalvia</taxon>
        <taxon>Autobranchia</taxon>
        <taxon>Pteriomorphia</taxon>
        <taxon>Mytilida</taxon>
        <taxon>Mytiloidea</taxon>
        <taxon>Mytilidae</taxon>
        <taxon>Mytilinae</taxon>
        <taxon>Mytilus</taxon>
    </lineage>
</organism>